<dbReference type="InterPro" id="IPR027417">
    <property type="entry name" value="P-loop_NTPase"/>
</dbReference>
<reference evidence="9 10" key="2">
    <citation type="submission" date="2019-05" db="EMBL/GenBank/DDBJ databases">
        <title>Genome evolution of the obligate endosymbiont Buchnera aphidicola.</title>
        <authorList>
            <person name="Moran N.A."/>
        </authorList>
    </citation>
    <scope>NUCLEOTIDE SEQUENCE [LARGE SCALE GENOMIC DNA]</scope>
    <source>
        <strain evidence="9 10">Tca</strain>
    </source>
</reference>
<organism evidence="9 10">
    <name type="scientific">Buchnera aphidicola</name>
    <name type="common">Thelaxes californica</name>
    <dbReference type="NCBI Taxonomy" id="1315998"/>
    <lineage>
        <taxon>Bacteria</taxon>
        <taxon>Pseudomonadati</taxon>
        <taxon>Pseudomonadota</taxon>
        <taxon>Gammaproteobacteria</taxon>
        <taxon>Enterobacterales</taxon>
        <taxon>Erwiniaceae</taxon>
        <taxon>Buchnera</taxon>
    </lineage>
</organism>
<dbReference type="Pfam" id="PF01926">
    <property type="entry name" value="MMR_HSR1"/>
    <property type="match status" value="1"/>
</dbReference>
<dbReference type="GO" id="GO:0003924">
    <property type="term" value="F:GTPase activity"/>
    <property type="evidence" value="ECO:0007669"/>
    <property type="project" value="UniProtKB-UniRule"/>
</dbReference>
<dbReference type="InterPro" id="IPR027266">
    <property type="entry name" value="TrmE/GcvT-like"/>
</dbReference>
<feature type="binding site" evidence="6">
    <location>
        <position position="461"/>
    </location>
    <ligand>
        <name>(6S)-5-formyl-5,6,7,8-tetrahydrofolate</name>
        <dbReference type="ChEBI" id="CHEBI:57457"/>
    </ligand>
</feature>
<accession>A0A4D6YKS0</accession>
<dbReference type="GO" id="GO:0002098">
    <property type="term" value="P:tRNA wobble uridine modification"/>
    <property type="evidence" value="ECO:0007669"/>
    <property type="project" value="TreeGrafter"/>
</dbReference>
<dbReference type="PRINTS" id="PR00326">
    <property type="entry name" value="GTP1OBG"/>
</dbReference>
<dbReference type="PANTHER" id="PTHR42714:SF2">
    <property type="entry name" value="TRNA MODIFICATION GTPASE GTPBP3, MITOCHONDRIAL"/>
    <property type="match status" value="1"/>
</dbReference>
<evidence type="ECO:0000256" key="7">
    <source>
        <dbReference type="RuleBase" id="RU003313"/>
    </source>
</evidence>
<dbReference type="GO" id="GO:0005829">
    <property type="term" value="C:cytosol"/>
    <property type="evidence" value="ECO:0007669"/>
    <property type="project" value="TreeGrafter"/>
</dbReference>
<dbReference type="CDD" id="cd04164">
    <property type="entry name" value="trmE"/>
    <property type="match status" value="1"/>
</dbReference>
<dbReference type="PANTHER" id="PTHR42714">
    <property type="entry name" value="TRNA MODIFICATION GTPASE GTPBP3"/>
    <property type="match status" value="1"/>
</dbReference>
<dbReference type="InterPro" id="IPR006073">
    <property type="entry name" value="GTP-bd"/>
</dbReference>
<dbReference type="NCBIfam" id="TIGR00450">
    <property type="entry name" value="mnmE_trmE_thdF"/>
    <property type="match status" value="1"/>
</dbReference>
<evidence type="ECO:0000256" key="5">
    <source>
        <dbReference type="ARBA" id="ARBA00023134"/>
    </source>
</evidence>
<evidence type="ECO:0000313" key="10">
    <source>
        <dbReference type="Proteomes" id="UP000298782"/>
    </source>
</evidence>
<evidence type="ECO:0000256" key="4">
    <source>
        <dbReference type="ARBA" id="ARBA00022958"/>
    </source>
</evidence>
<dbReference type="Pfam" id="PF10396">
    <property type="entry name" value="TrmE_N"/>
    <property type="match status" value="1"/>
</dbReference>
<feature type="binding site" evidence="6">
    <location>
        <begin position="279"/>
        <end position="282"/>
    </location>
    <ligand>
        <name>GTP</name>
        <dbReference type="ChEBI" id="CHEBI:37565"/>
    </ligand>
</feature>
<dbReference type="InterPro" id="IPR025867">
    <property type="entry name" value="MnmE_helical"/>
</dbReference>
<keyword evidence="6" id="KW-0460">Magnesium</keyword>
<comment type="similarity">
    <text evidence="1 6 7">Belongs to the TRAFAC class TrmE-Era-EngA-EngB-Septin-like GTPase superfamily. TrmE GTPase family.</text>
</comment>
<dbReference type="AlphaFoldDB" id="A0A4D6YKS0"/>
<keyword evidence="6" id="KW-0963">Cytoplasm</keyword>
<keyword evidence="3 6" id="KW-0547">Nucleotide-binding</keyword>
<reference evidence="9 10" key="1">
    <citation type="submission" date="2018-12" db="EMBL/GenBank/DDBJ databases">
        <authorList>
            <person name="Chong R.A."/>
        </authorList>
    </citation>
    <scope>NUCLEOTIDE SEQUENCE [LARGE SCALE GENOMIC DNA]</scope>
    <source>
        <strain evidence="9 10">Tca</strain>
    </source>
</reference>
<feature type="binding site" evidence="6">
    <location>
        <position position="259"/>
    </location>
    <ligand>
        <name>K(+)</name>
        <dbReference type="ChEBI" id="CHEBI:29103"/>
    </ligand>
</feature>
<dbReference type="InterPro" id="IPR005225">
    <property type="entry name" value="Small_GTP-bd"/>
</dbReference>
<feature type="binding site" evidence="6">
    <location>
        <position position="32"/>
    </location>
    <ligand>
        <name>(6S)-5-formyl-5,6,7,8-tetrahydrofolate</name>
        <dbReference type="ChEBI" id="CHEBI:57457"/>
    </ligand>
</feature>
<feature type="binding site" evidence="6">
    <location>
        <position position="260"/>
    </location>
    <ligand>
        <name>Mg(2+)</name>
        <dbReference type="ChEBI" id="CHEBI:18420"/>
    </ligand>
</feature>
<dbReference type="EMBL" id="CP034852">
    <property type="protein sequence ID" value="QCI26574.1"/>
    <property type="molecule type" value="Genomic_DNA"/>
</dbReference>
<keyword evidence="6" id="KW-0378">Hydrolase</keyword>
<dbReference type="SUPFAM" id="SSF52540">
    <property type="entry name" value="P-loop containing nucleoside triphosphate hydrolases"/>
    <property type="match status" value="1"/>
</dbReference>
<dbReference type="GO" id="GO:0030488">
    <property type="term" value="P:tRNA methylation"/>
    <property type="evidence" value="ECO:0007669"/>
    <property type="project" value="TreeGrafter"/>
</dbReference>
<feature type="binding site" evidence="6">
    <location>
        <position position="129"/>
    </location>
    <ligand>
        <name>(6S)-5-formyl-5,6,7,8-tetrahydrofolate</name>
        <dbReference type="ChEBI" id="CHEBI:57457"/>
    </ligand>
</feature>
<feature type="binding site" evidence="6">
    <location>
        <position position="239"/>
    </location>
    <ligand>
        <name>Mg(2+)</name>
        <dbReference type="ChEBI" id="CHEBI:18420"/>
    </ligand>
</feature>
<comment type="subcellular location">
    <subcellularLocation>
        <location evidence="6">Cytoplasm</location>
    </subcellularLocation>
</comment>
<dbReference type="EC" id="3.6.-.-" evidence="6"/>
<dbReference type="GO" id="GO:0005525">
    <property type="term" value="F:GTP binding"/>
    <property type="evidence" value="ECO:0007669"/>
    <property type="project" value="UniProtKB-UniRule"/>
</dbReference>
<dbReference type="Proteomes" id="UP000298782">
    <property type="component" value="Chromosome"/>
</dbReference>
<dbReference type="InterPro" id="IPR031168">
    <property type="entry name" value="G_TrmE"/>
</dbReference>
<dbReference type="NCBIfam" id="NF003661">
    <property type="entry name" value="PRK05291.1-3"/>
    <property type="match status" value="1"/>
</dbReference>
<keyword evidence="10" id="KW-1185">Reference proteome</keyword>
<evidence type="ECO:0000256" key="1">
    <source>
        <dbReference type="ARBA" id="ARBA00011043"/>
    </source>
</evidence>
<dbReference type="InterPro" id="IPR027368">
    <property type="entry name" value="MnmE_dom2"/>
</dbReference>
<keyword evidence="2 6" id="KW-0819">tRNA processing</keyword>
<comment type="cofactor">
    <cofactor evidence="6">
        <name>K(+)</name>
        <dbReference type="ChEBI" id="CHEBI:29103"/>
    </cofactor>
    <text evidence="6">Binds 1 potassium ion per subunit.</text>
</comment>
<feature type="binding site" evidence="6">
    <location>
        <position position="235"/>
    </location>
    <ligand>
        <name>K(+)</name>
        <dbReference type="ChEBI" id="CHEBI:29103"/>
    </ligand>
</feature>
<comment type="caution">
    <text evidence="6">Lacks conserved residue(s) required for the propagation of feature annotation.</text>
</comment>
<dbReference type="HAMAP" id="MF_00379">
    <property type="entry name" value="GTPase_MnmE"/>
    <property type="match status" value="1"/>
</dbReference>
<dbReference type="InterPro" id="IPR018948">
    <property type="entry name" value="GTP-bd_TrmE_N"/>
</dbReference>
<sequence>MFYYRDRLIVTKQKTIVAQATASGKSGIGIIRISGCKTYLVAQTILKCIPSPRLATHLRFFDINGYMIDYGIAIWFPKPHSFTGEDVLELQGHGNNIILDLLIKNIISIKGIRLADPGEFTKRAVLNKKMDLTQAEGLIDFINAESAHAAQLALNMMKGIFSKNIKNIIMMLSEINVLIETELNFSEEEHLLLDMNLIELKLKNIINILMQLKKTGKEGILIKEGIKIVICGLPNSGKSTLLNKLLNQNIAIVTNIAGTTRDILQHNINIQGLSFNISDTAGLRQSNDYIEKIGIKKTKKEIKKADHILYVIDIKQHKINTELLNKIKKNIFNNQSYTIVVNKIDLIPMQPVLKKNKKTHNIYISAKKELGIDLLKNYLFKLYKNNNSLETIHTTRRRHLNIIDKVFVELSFGIKNWKENKNLELLSENLRNSQILLNKIIKTDSSKEILEKIFSEFCIGK</sequence>
<keyword evidence="6" id="KW-0479">Metal-binding</keyword>
<comment type="function">
    <text evidence="6">Exhibits a very high intrinsic GTPase hydrolysis rate. Involved in the addition of a carboxymethylaminomethyl (cmnm) group at the wobble position (U34) of certain tRNAs, forming tRNA-cmnm(5)s(2)U34.</text>
</comment>
<feature type="binding site" evidence="6">
    <location>
        <begin position="254"/>
        <end position="260"/>
    </location>
    <ligand>
        <name>GTP</name>
        <dbReference type="ChEBI" id="CHEBI:37565"/>
    </ligand>
</feature>
<keyword evidence="5 6" id="KW-0342">GTP-binding</keyword>
<proteinExistence type="inferred from homology"/>
<feature type="binding site" evidence="6">
    <location>
        <position position="89"/>
    </location>
    <ligand>
        <name>(6S)-5-formyl-5,6,7,8-tetrahydrofolate</name>
        <dbReference type="ChEBI" id="CHEBI:57457"/>
    </ligand>
</feature>
<evidence type="ECO:0000256" key="2">
    <source>
        <dbReference type="ARBA" id="ARBA00022694"/>
    </source>
</evidence>
<comment type="subunit">
    <text evidence="6">Homodimer. Heterotetramer of two MnmE and two MnmG subunits.</text>
</comment>
<feature type="domain" description="TrmE-type G" evidence="8">
    <location>
        <begin position="225"/>
        <end position="384"/>
    </location>
</feature>
<gene>
    <name evidence="6 9" type="primary">mnmE</name>
    <name evidence="6" type="synonym">trmE</name>
    <name evidence="9" type="ORF">D9V80_00080</name>
</gene>
<evidence type="ECO:0000313" key="9">
    <source>
        <dbReference type="EMBL" id="QCI26574.1"/>
    </source>
</evidence>
<evidence type="ECO:0000256" key="3">
    <source>
        <dbReference type="ARBA" id="ARBA00022741"/>
    </source>
</evidence>
<feature type="binding site" evidence="6">
    <location>
        <position position="256"/>
    </location>
    <ligand>
        <name>K(+)</name>
        <dbReference type="ChEBI" id="CHEBI:29103"/>
    </ligand>
</feature>
<dbReference type="NCBIfam" id="TIGR00231">
    <property type="entry name" value="small_GTP"/>
    <property type="match status" value="1"/>
</dbReference>
<dbReference type="Gene3D" id="3.40.50.300">
    <property type="entry name" value="P-loop containing nucleotide triphosphate hydrolases"/>
    <property type="match status" value="1"/>
</dbReference>
<dbReference type="Gene3D" id="3.30.1360.120">
    <property type="entry name" value="Probable tRNA modification gtpase trme, domain 1"/>
    <property type="match status" value="1"/>
</dbReference>
<evidence type="ECO:0000256" key="6">
    <source>
        <dbReference type="HAMAP-Rule" id="MF_00379"/>
    </source>
</evidence>
<dbReference type="InterPro" id="IPR004520">
    <property type="entry name" value="GTPase_MnmE"/>
</dbReference>
<feature type="binding site" evidence="6">
    <location>
        <position position="254"/>
    </location>
    <ligand>
        <name>K(+)</name>
        <dbReference type="ChEBI" id="CHEBI:29103"/>
    </ligand>
</feature>
<evidence type="ECO:0000259" key="8">
    <source>
        <dbReference type="PROSITE" id="PS51709"/>
    </source>
</evidence>
<dbReference type="OrthoDB" id="9805918at2"/>
<dbReference type="GO" id="GO:0046872">
    <property type="term" value="F:metal ion binding"/>
    <property type="evidence" value="ECO:0007669"/>
    <property type="project" value="UniProtKB-KW"/>
</dbReference>
<keyword evidence="4 6" id="KW-0630">Potassium</keyword>
<dbReference type="CDD" id="cd14858">
    <property type="entry name" value="TrmE_N"/>
    <property type="match status" value="1"/>
</dbReference>
<dbReference type="Gene3D" id="1.20.120.430">
    <property type="entry name" value="tRNA modification GTPase MnmE domain 2"/>
    <property type="match status" value="1"/>
</dbReference>
<protein>
    <recommendedName>
        <fullName evidence="6">tRNA modification GTPase MnmE</fullName>
        <ecNumber evidence="6">3.6.-.-</ecNumber>
    </recommendedName>
</protein>
<name>A0A4D6YKS0_9GAMM</name>
<dbReference type="PROSITE" id="PS51709">
    <property type="entry name" value="G_TRME"/>
    <property type="match status" value="1"/>
</dbReference>
<feature type="binding site" evidence="6">
    <location>
        <begin position="235"/>
        <end position="240"/>
    </location>
    <ligand>
        <name>GTP</name>
        <dbReference type="ChEBI" id="CHEBI:37565"/>
    </ligand>
</feature>
<dbReference type="Pfam" id="PF12631">
    <property type="entry name" value="MnmE_helical"/>
    <property type="match status" value="1"/>
</dbReference>